<evidence type="ECO:0000259" key="4">
    <source>
        <dbReference type="PROSITE" id="PS50048"/>
    </source>
</evidence>
<organism evidence="5 6">
    <name type="scientific">Purpureocillium lilacinum</name>
    <name type="common">Paecilomyces lilacinus</name>
    <dbReference type="NCBI Taxonomy" id="33203"/>
    <lineage>
        <taxon>Eukaryota</taxon>
        <taxon>Fungi</taxon>
        <taxon>Dikarya</taxon>
        <taxon>Ascomycota</taxon>
        <taxon>Pezizomycotina</taxon>
        <taxon>Sordariomycetes</taxon>
        <taxon>Hypocreomycetidae</taxon>
        <taxon>Hypocreales</taxon>
        <taxon>Ophiocordycipitaceae</taxon>
        <taxon>Purpureocillium</taxon>
    </lineage>
</organism>
<dbReference type="PROSITE" id="PS00463">
    <property type="entry name" value="ZN2_CY6_FUNGAL_1"/>
    <property type="match status" value="1"/>
</dbReference>
<dbReference type="CDD" id="cd00067">
    <property type="entry name" value="GAL4"/>
    <property type="match status" value="1"/>
</dbReference>
<dbReference type="InterPro" id="IPR036864">
    <property type="entry name" value="Zn2-C6_fun-type_DNA-bd_sf"/>
</dbReference>
<dbReference type="PROSITE" id="PS50048">
    <property type="entry name" value="ZN2_CY6_FUNGAL_2"/>
    <property type="match status" value="1"/>
</dbReference>
<comment type="caution">
    <text evidence="5">The sequence shown here is derived from an EMBL/GenBank/DDBJ whole genome shotgun (WGS) entry which is preliminary data.</text>
</comment>
<dbReference type="Pfam" id="PF00172">
    <property type="entry name" value="Zn_clus"/>
    <property type="match status" value="1"/>
</dbReference>
<sequence length="651" mass="72654">MMKRARVSRSKTGWWPYSIVALSRFFGQYIGSADWPAGCLSCRRRKVRCDELKPICSACNRLELPCSFRLGDAADFGKTRYRVRFVTSSYSKLQAGSSDLRNAGNACPERRQQPTSGASKDGCSTSCARTPTHLSDVHPDNPPDGSCQASPEADSTLSVGDAGHESQVFEQNGPIPEADRQEPGIVWGEDINSIHIPSYFDLNLNFDSLSEQWPVSYGTFADPSAPNGSSYEDSGFGTVADDRTVIIEPADHNLIQHYLNVMTQYTKMRSSGDESIYTQIFSNMALFHPPLYHATMAWTGLHLGQSKDEPELIENAESRYSHAVSLVHQDRDAWQHFELSLVTIWFALQYELLAARGIESFCRHLEFVADLVDAHGGTVTVDIRQPLLGPIGARVLMWLGSYDARASWIGGSGRLLRNLELFRSSCNILDAACPAKQPGPDAMSLEVCLRLTLEFDTVDNKIAHLHRRSVGPPAAIWAAVQSDLLFLQRRLENSDSISSTLASILQPQRIMKAAMTTKLFNDLLLLSTFYSLIISFHRILPFPTLGIVDPELLTAEEAATRIVRAAAWVIRLKKPSPQNIWPRILFMAGIETIDPLYQDWVVQVFRDAKPWGGNYCKTLTLLEKVIERQSMEGVRVDYVEVMKESVGIFII</sequence>
<dbReference type="SUPFAM" id="SSF57701">
    <property type="entry name" value="Zn2/Cys6 DNA-binding domain"/>
    <property type="match status" value="1"/>
</dbReference>
<evidence type="ECO:0000256" key="3">
    <source>
        <dbReference type="SAM" id="MobiDB-lite"/>
    </source>
</evidence>
<name>A0ABR0BNU9_PURLI</name>
<evidence type="ECO:0000313" key="6">
    <source>
        <dbReference type="Proteomes" id="UP001287286"/>
    </source>
</evidence>
<dbReference type="Gene3D" id="4.10.240.10">
    <property type="entry name" value="Zn(2)-C6 fungal-type DNA-binding domain"/>
    <property type="match status" value="1"/>
</dbReference>
<dbReference type="Pfam" id="PF11951">
    <property type="entry name" value="Fungal_trans_2"/>
    <property type="match status" value="2"/>
</dbReference>
<feature type="compositionally biased region" description="Polar residues" evidence="3">
    <location>
        <begin position="147"/>
        <end position="158"/>
    </location>
</feature>
<reference evidence="5 6" key="1">
    <citation type="journal article" date="2024" name="Microbiol. Resour. Announc.">
        <title>Genome annotations for the ascomycete fungi Trichoderma harzianum, Trichoderma aggressivum, and Purpureocillium lilacinum.</title>
        <authorList>
            <person name="Beijen E.P.W."/>
            <person name="Ohm R.A."/>
        </authorList>
    </citation>
    <scope>NUCLEOTIDE SEQUENCE [LARGE SCALE GENOMIC DNA]</scope>
    <source>
        <strain evidence="5 6">CBS 150709</strain>
    </source>
</reference>
<evidence type="ECO:0000256" key="2">
    <source>
        <dbReference type="ARBA" id="ARBA00023242"/>
    </source>
</evidence>
<dbReference type="InterPro" id="IPR021858">
    <property type="entry name" value="Fun_TF"/>
</dbReference>
<dbReference type="Proteomes" id="UP001287286">
    <property type="component" value="Unassembled WGS sequence"/>
</dbReference>
<dbReference type="EMBL" id="JAWRVI010000049">
    <property type="protein sequence ID" value="KAK4084913.1"/>
    <property type="molecule type" value="Genomic_DNA"/>
</dbReference>
<feature type="domain" description="Zn(2)-C6 fungal-type" evidence="4">
    <location>
        <begin position="38"/>
        <end position="68"/>
    </location>
</feature>
<dbReference type="PANTHER" id="PTHR37534:SF7">
    <property type="entry name" value="TRANSCRIPTIONAL ACTIVATOR PROTEIN UGA3"/>
    <property type="match status" value="1"/>
</dbReference>
<proteinExistence type="predicted"/>
<protein>
    <submittedName>
        <fullName evidence="5">Transcriptional regulator family: Fungal Specific TF</fullName>
    </submittedName>
</protein>
<dbReference type="InterPro" id="IPR001138">
    <property type="entry name" value="Zn2Cys6_DnaBD"/>
</dbReference>
<dbReference type="SMART" id="SM00066">
    <property type="entry name" value="GAL4"/>
    <property type="match status" value="1"/>
</dbReference>
<evidence type="ECO:0000256" key="1">
    <source>
        <dbReference type="ARBA" id="ARBA00004123"/>
    </source>
</evidence>
<feature type="region of interest" description="Disordered" evidence="3">
    <location>
        <begin position="96"/>
        <end position="163"/>
    </location>
</feature>
<accession>A0ABR0BNU9</accession>
<keyword evidence="6" id="KW-1185">Reference proteome</keyword>
<feature type="compositionally biased region" description="Polar residues" evidence="3">
    <location>
        <begin position="113"/>
        <end position="133"/>
    </location>
</feature>
<comment type="subcellular location">
    <subcellularLocation>
        <location evidence="1">Nucleus</location>
    </subcellularLocation>
</comment>
<dbReference type="PANTHER" id="PTHR37534">
    <property type="entry name" value="TRANSCRIPTIONAL ACTIVATOR PROTEIN UGA3"/>
    <property type="match status" value="1"/>
</dbReference>
<gene>
    <name evidence="5" type="ORF">Purlil1_10133</name>
</gene>
<keyword evidence="2" id="KW-0539">Nucleus</keyword>
<evidence type="ECO:0000313" key="5">
    <source>
        <dbReference type="EMBL" id="KAK4084913.1"/>
    </source>
</evidence>